<dbReference type="InterPro" id="IPR025016">
    <property type="entry name" value="DUF3955"/>
</dbReference>
<proteinExistence type="predicted"/>
<feature type="transmembrane region" description="Helical" evidence="1">
    <location>
        <begin position="7"/>
        <end position="25"/>
    </location>
</feature>
<dbReference type="EMBL" id="JACOOO010000025">
    <property type="protein sequence ID" value="MBC5629584.1"/>
    <property type="molecule type" value="Genomic_DNA"/>
</dbReference>
<feature type="transmembrane region" description="Helical" evidence="1">
    <location>
        <begin position="37"/>
        <end position="59"/>
    </location>
</feature>
<reference evidence="3 4" key="1">
    <citation type="submission" date="2020-08" db="EMBL/GenBank/DDBJ databases">
        <title>Genome public.</title>
        <authorList>
            <person name="Liu C."/>
            <person name="Sun Q."/>
        </authorList>
    </citation>
    <scope>NUCLEOTIDE SEQUENCE [LARGE SCALE GENOMIC DNA]</scope>
    <source>
        <strain evidence="3 4">NSJ-6</strain>
    </source>
</reference>
<keyword evidence="1" id="KW-0812">Transmembrane</keyword>
<evidence type="ECO:0000313" key="4">
    <source>
        <dbReference type="Proteomes" id="UP000596929"/>
    </source>
</evidence>
<sequence>MKRYIPTLILLVIDVICVVIFNLNSKVLEDGTLSEPFFLIPLMWLITLVAVIMAIVTFVKNRKDKEKL</sequence>
<name>A0ABR7DDW5_9CLOT</name>
<accession>A0ABR7DDW5</accession>
<evidence type="ECO:0000256" key="1">
    <source>
        <dbReference type="SAM" id="Phobius"/>
    </source>
</evidence>
<dbReference type="RefSeq" id="WP_186860251.1">
    <property type="nucleotide sequence ID" value="NZ_JACOOO010000025.1"/>
</dbReference>
<dbReference type="Proteomes" id="UP000596929">
    <property type="component" value="Unassembled WGS sequence"/>
</dbReference>
<gene>
    <name evidence="3" type="ORF">H8S20_11855</name>
</gene>
<keyword evidence="1" id="KW-0472">Membrane</keyword>
<comment type="caution">
    <text evidence="3">The sequence shown here is derived from an EMBL/GenBank/DDBJ whole genome shotgun (WGS) entry which is preliminary data.</text>
</comment>
<organism evidence="3 4">
    <name type="scientific">Clostridium hominis</name>
    <dbReference type="NCBI Taxonomy" id="2763036"/>
    <lineage>
        <taxon>Bacteria</taxon>
        <taxon>Bacillati</taxon>
        <taxon>Bacillota</taxon>
        <taxon>Clostridia</taxon>
        <taxon>Eubacteriales</taxon>
        <taxon>Clostridiaceae</taxon>
        <taxon>Clostridium</taxon>
    </lineage>
</organism>
<protein>
    <submittedName>
        <fullName evidence="3">DUF3955 domain-containing protein</fullName>
    </submittedName>
</protein>
<keyword evidence="1" id="KW-1133">Transmembrane helix</keyword>
<feature type="domain" description="DUF3955" evidence="2">
    <location>
        <begin position="7"/>
        <end position="60"/>
    </location>
</feature>
<evidence type="ECO:0000313" key="3">
    <source>
        <dbReference type="EMBL" id="MBC5629584.1"/>
    </source>
</evidence>
<evidence type="ECO:0000259" key="2">
    <source>
        <dbReference type="Pfam" id="PF13127"/>
    </source>
</evidence>
<dbReference type="Pfam" id="PF13127">
    <property type="entry name" value="DUF3955"/>
    <property type="match status" value="1"/>
</dbReference>
<keyword evidence="4" id="KW-1185">Reference proteome</keyword>